<evidence type="ECO:0000313" key="2">
    <source>
        <dbReference type="EMBL" id="MPM05380.1"/>
    </source>
</evidence>
<dbReference type="AlphaFoldDB" id="A0A644WNI3"/>
<feature type="transmembrane region" description="Helical" evidence="1">
    <location>
        <begin position="148"/>
        <end position="171"/>
    </location>
</feature>
<evidence type="ECO:0000256" key="1">
    <source>
        <dbReference type="SAM" id="Phobius"/>
    </source>
</evidence>
<reference evidence="2" key="1">
    <citation type="submission" date="2019-08" db="EMBL/GenBank/DDBJ databases">
        <authorList>
            <person name="Kucharzyk K."/>
            <person name="Murdoch R.W."/>
            <person name="Higgins S."/>
            <person name="Loffler F."/>
        </authorList>
    </citation>
    <scope>NUCLEOTIDE SEQUENCE</scope>
</reference>
<keyword evidence="1" id="KW-0812">Transmembrane</keyword>
<name>A0A644WNI3_9ZZZZ</name>
<protein>
    <recommendedName>
        <fullName evidence="3">DUF2812 domain-containing protein</fullName>
    </recommendedName>
</protein>
<sequence length="395" mass="45706">MKYCYKRPTFDFYDTVAMECWLSDMAKKGLFYEGNNLAYFRFLKAEPQDICYRVEPTTNDEVKPSDEMLSDYADAGWAFVAHQGNQFFIWKSTRPDATELHTDPIVQSESYRRLCKKLTRTAAFTGICVVAIFAIILGGFLVSDRPVTLFLTSPLYILLAVSELFIVAQVVQQARSALMIKKLLADGFSLNHKKDYHKEYRVYRIMNVLSLLFSIAILVTALLTLTTDWRKSTVDVTEPLPYISLDLIEQSEEFAWAEPAFMFDSDFDYNNYVGYSWTPLVPEHYEIRQEGADQSHKWPDGSGYYSPSASTEYYRLAFSAFAPALFYELIELHLWEDEDYTIYEPDAFDRTVIAQNEYMTHLFVQWGKQVVYIRYHGYADLGGRLELLANVLSSQ</sequence>
<feature type="transmembrane region" description="Helical" evidence="1">
    <location>
        <begin position="202"/>
        <end position="225"/>
    </location>
</feature>
<proteinExistence type="predicted"/>
<organism evidence="2">
    <name type="scientific">bioreactor metagenome</name>
    <dbReference type="NCBI Taxonomy" id="1076179"/>
    <lineage>
        <taxon>unclassified sequences</taxon>
        <taxon>metagenomes</taxon>
        <taxon>ecological metagenomes</taxon>
    </lineage>
</organism>
<feature type="transmembrane region" description="Helical" evidence="1">
    <location>
        <begin position="122"/>
        <end position="142"/>
    </location>
</feature>
<gene>
    <name evidence="2" type="ORF">SDC9_51670</name>
</gene>
<comment type="caution">
    <text evidence="2">The sequence shown here is derived from an EMBL/GenBank/DDBJ whole genome shotgun (WGS) entry which is preliminary data.</text>
</comment>
<dbReference type="Pfam" id="PF11193">
    <property type="entry name" value="DUF2812"/>
    <property type="match status" value="1"/>
</dbReference>
<evidence type="ECO:0008006" key="3">
    <source>
        <dbReference type="Google" id="ProtNLM"/>
    </source>
</evidence>
<dbReference type="EMBL" id="VSSQ01001127">
    <property type="protein sequence ID" value="MPM05380.1"/>
    <property type="molecule type" value="Genomic_DNA"/>
</dbReference>
<keyword evidence="1" id="KW-0472">Membrane</keyword>
<keyword evidence="1" id="KW-1133">Transmembrane helix</keyword>
<dbReference type="InterPro" id="IPR021359">
    <property type="entry name" value="DUF2812"/>
</dbReference>
<accession>A0A644WNI3</accession>